<keyword evidence="3 5" id="KW-0560">Oxidoreductase</keyword>
<comment type="similarity">
    <text evidence="1 5">Belongs to the glutathione peroxidase family.</text>
</comment>
<gene>
    <name evidence="6" type="primary">gpx</name>
    <name evidence="6" type="ORF">EZMO1_0169</name>
</gene>
<keyword evidence="2 5" id="KW-0575">Peroxidase</keyword>
<proteinExistence type="inferred from homology"/>
<dbReference type="PRINTS" id="PR01011">
    <property type="entry name" value="GLUTPROXDASE"/>
</dbReference>
<dbReference type="EMBL" id="CP013251">
    <property type="protein sequence ID" value="AMO54439.1"/>
    <property type="molecule type" value="Genomic_DNA"/>
</dbReference>
<dbReference type="PATRIC" id="fig|570277.3.peg.175"/>
<feature type="active site" evidence="4">
    <location>
        <position position="35"/>
    </location>
</feature>
<dbReference type="GO" id="GO:0034599">
    <property type="term" value="P:cellular response to oxidative stress"/>
    <property type="evidence" value="ECO:0007669"/>
    <property type="project" value="TreeGrafter"/>
</dbReference>
<dbReference type="RefSeq" id="WP_034879287.1">
    <property type="nucleotide sequence ID" value="NZ_CP013251.1"/>
</dbReference>
<dbReference type="PROSITE" id="PS00460">
    <property type="entry name" value="GLUTATHIONE_PEROXID_1"/>
    <property type="match status" value="1"/>
</dbReference>
<reference evidence="6 7" key="1">
    <citation type="journal article" date="2016" name="Front. Microbiol.">
        <title>Genomic Insight into the Host-Endosymbiont Relationship of Endozoicomonas montiporae CL-33(T) with its Coral Host.</title>
        <authorList>
            <person name="Ding J.-Y."/>
            <person name="Shiu J.-H."/>
            <person name="Chen W.-M."/>
            <person name="Chiang Y.-R."/>
            <person name="Tang S.-L."/>
        </authorList>
    </citation>
    <scope>NUCLEOTIDE SEQUENCE [LARGE SCALE GENOMIC DNA]</scope>
    <source>
        <strain evidence="6 7">CL-33</strain>
    </source>
</reference>
<evidence type="ECO:0000256" key="2">
    <source>
        <dbReference type="ARBA" id="ARBA00022559"/>
    </source>
</evidence>
<dbReference type="PROSITE" id="PS00763">
    <property type="entry name" value="GLUTATHIONE_PEROXID_2"/>
    <property type="match status" value="1"/>
</dbReference>
<organism evidence="6 7">
    <name type="scientific">Endozoicomonas montiporae CL-33</name>
    <dbReference type="NCBI Taxonomy" id="570277"/>
    <lineage>
        <taxon>Bacteria</taxon>
        <taxon>Pseudomonadati</taxon>
        <taxon>Pseudomonadota</taxon>
        <taxon>Gammaproteobacteria</taxon>
        <taxon>Oceanospirillales</taxon>
        <taxon>Endozoicomonadaceae</taxon>
        <taxon>Endozoicomonas</taxon>
    </lineage>
</organism>
<sequence>MDLLKYDMPLLNGEPHSLSEYRGKVVLIVNTASKCGFTPQYKGLESLYEKYREKGLVILGFPCNQFGHQEPGNSNEIGSFCEKNYGVTFPVFEKIEVNGDNTAPLYQDLKAAAPGVLGTQKIKWNFTKFLLNRRGEVIARYAPTTKPEDLESAILTELGSEELV</sequence>
<dbReference type="KEGG" id="emp:EZMO1_0169"/>
<accession>A0A142B6R3</accession>
<evidence type="ECO:0000256" key="5">
    <source>
        <dbReference type="RuleBase" id="RU000499"/>
    </source>
</evidence>
<dbReference type="CDD" id="cd00340">
    <property type="entry name" value="GSH_Peroxidase"/>
    <property type="match status" value="1"/>
</dbReference>
<dbReference type="AlphaFoldDB" id="A0A142B6R3"/>
<evidence type="ECO:0000313" key="7">
    <source>
        <dbReference type="Proteomes" id="UP000071065"/>
    </source>
</evidence>
<dbReference type="GO" id="GO:0004601">
    <property type="term" value="F:peroxidase activity"/>
    <property type="evidence" value="ECO:0007669"/>
    <property type="project" value="UniProtKB-KW"/>
</dbReference>
<dbReference type="Pfam" id="PF00255">
    <property type="entry name" value="GSHPx"/>
    <property type="match status" value="1"/>
</dbReference>
<dbReference type="PANTHER" id="PTHR11592">
    <property type="entry name" value="GLUTATHIONE PEROXIDASE"/>
    <property type="match status" value="1"/>
</dbReference>
<dbReference type="Gene3D" id="3.40.30.10">
    <property type="entry name" value="Glutaredoxin"/>
    <property type="match status" value="1"/>
</dbReference>
<dbReference type="FunFam" id="3.40.30.10:FF:000010">
    <property type="entry name" value="Glutathione peroxidase"/>
    <property type="match status" value="1"/>
</dbReference>
<evidence type="ECO:0000256" key="3">
    <source>
        <dbReference type="ARBA" id="ARBA00023002"/>
    </source>
</evidence>
<dbReference type="PIRSF" id="PIRSF000303">
    <property type="entry name" value="Glutathion_perox"/>
    <property type="match status" value="1"/>
</dbReference>
<dbReference type="SUPFAM" id="SSF52833">
    <property type="entry name" value="Thioredoxin-like"/>
    <property type="match status" value="1"/>
</dbReference>
<evidence type="ECO:0000256" key="1">
    <source>
        <dbReference type="ARBA" id="ARBA00006926"/>
    </source>
</evidence>
<dbReference type="STRING" id="570277.EZMO1_0169"/>
<evidence type="ECO:0000313" key="6">
    <source>
        <dbReference type="EMBL" id="AMO54439.1"/>
    </source>
</evidence>
<dbReference type="InterPro" id="IPR029760">
    <property type="entry name" value="GPX_CS"/>
</dbReference>
<dbReference type="PANTHER" id="PTHR11592:SF78">
    <property type="entry name" value="GLUTATHIONE PEROXIDASE"/>
    <property type="match status" value="1"/>
</dbReference>
<dbReference type="PROSITE" id="PS51355">
    <property type="entry name" value="GLUTATHIONE_PEROXID_3"/>
    <property type="match status" value="1"/>
</dbReference>
<dbReference type="Proteomes" id="UP000071065">
    <property type="component" value="Chromosome"/>
</dbReference>
<dbReference type="InterPro" id="IPR029759">
    <property type="entry name" value="GPX_AS"/>
</dbReference>
<protein>
    <recommendedName>
        <fullName evidence="5">Glutathione peroxidase</fullName>
    </recommendedName>
</protein>
<evidence type="ECO:0000256" key="4">
    <source>
        <dbReference type="PIRSR" id="PIRSR000303-1"/>
    </source>
</evidence>
<dbReference type="InterPro" id="IPR000889">
    <property type="entry name" value="Glutathione_peroxidase"/>
</dbReference>
<dbReference type="InterPro" id="IPR036249">
    <property type="entry name" value="Thioredoxin-like_sf"/>
</dbReference>
<dbReference type="OrthoDB" id="9785502at2"/>
<name>A0A142B6R3_9GAMM</name>